<keyword evidence="1" id="KW-1133">Transmembrane helix</keyword>
<dbReference type="EMBL" id="CP039291">
    <property type="protein sequence ID" value="QCB92991.1"/>
    <property type="molecule type" value="Genomic_DNA"/>
</dbReference>
<evidence type="ECO:0000313" key="2">
    <source>
        <dbReference type="EMBL" id="QCB92991.1"/>
    </source>
</evidence>
<feature type="transmembrane region" description="Helical" evidence="1">
    <location>
        <begin position="16"/>
        <end position="33"/>
    </location>
</feature>
<reference evidence="2 3" key="1">
    <citation type="submission" date="2019-04" db="EMBL/GenBank/DDBJ databases">
        <title>Isolation and identification of Cellulomonas shaoxiangyii sp. Nov. isolated from feces of the Tibetan antelopes (Pantholops hodgsonii) in the Qinghai-Tibet plateau of China.</title>
        <authorList>
            <person name="Tian Z."/>
        </authorList>
    </citation>
    <scope>NUCLEOTIDE SEQUENCE [LARGE SCALE GENOMIC DNA]</scope>
    <source>
        <strain evidence="2 3">Z28</strain>
    </source>
</reference>
<accession>A0A4P7SH27</accession>
<evidence type="ECO:0008006" key="4">
    <source>
        <dbReference type="Google" id="ProtNLM"/>
    </source>
</evidence>
<keyword evidence="1" id="KW-0472">Membrane</keyword>
<organism evidence="2 3">
    <name type="scientific">Cellulomonas shaoxiangyii</name>
    <dbReference type="NCBI Taxonomy" id="2566013"/>
    <lineage>
        <taxon>Bacteria</taxon>
        <taxon>Bacillati</taxon>
        <taxon>Actinomycetota</taxon>
        <taxon>Actinomycetes</taxon>
        <taxon>Micrococcales</taxon>
        <taxon>Cellulomonadaceae</taxon>
        <taxon>Cellulomonas</taxon>
    </lineage>
</organism>
<evidence type="ECO:0000256" key="1">
    <source>
        <dbReference type="SAM" id="Phobius"/>
    </source>
</evidence>
<feature type="transmembrane region" description="Helical" evidence="1">
    <location>
        <begin position="39"/>
        <end position="57"/>
    </location>
</feature>
<dbReference type="Proteomes" id="UP000296469">
    <property type="component" value="Chromosome"/>
</dbReference>
<gene>
    <name evidence="2" type="ORF">E5225_04895</name>
</gene>
<sequence>MQQEPDPAGVARSTRTAAWGAVALLVAVLLVSAPYPWAYATPVASLAALVLGVLAVVRGVRAHARGAVVTLTSVLVVASVLWTLMSIQVFVYASAREAHQQCRAHALTVQAERACDTQLVEDVERTTRSFLPAAPTDG</sequence>
<evidence type="ECO:0000313" key="3">
    <source>
        <dbReference type="Proteomes" id="UP000296469"/>
    </source>
</evidence>
<proteinExistence type="predicted"/>
<keyword evidence="3" id="KW-1185">Reference proteome</keyword>
<dbReference type="RefSeq" id="WP_136225324.1">
    <property type="nucleotide sequence ID" value="NZ_CP039291.1"/>
</dbReference>
<feature type="transmembrane region" description="Helical" evidence="1">
    <location>
        <begin position="69"/>
        <end position="93"/>
    </location>
</feature>
<protein>
    <recommendedName>
        <fullName evidence="4">DUF4190 domain-containing protein</fullName>
    </recommendedName>
</protein>
<name>A0A4P7SH27_9CELL</name>
<keyword evidence="1" id="KW-0812">Transmembrane</keyword>
<dbReference type="KEGG" id="celz:E5225_04895"/>
<dbReference type="AlphaFoldDB" id="A0A4P7SH27"/>